<gene>
    <name evidence="1" type="ORF">SAMN04488564_103475</name>
</gene>
<dbReference type="SUPFAM" id="SSF52540">
    <property type="entry name" value="P-loop containing nucleoside triphosphate hydrolases"/>
    <property type="match status" value="1"/>
</dbReference>
<dbReference type="RefSeq" id="WP_093592165.1">
    <property type="nucleotide sequence ID" value="NZ_FOYL01000003.1"/>
</dbReference>
<organism evidence="1 2">
    <name type="scientific">Lentzea waywayandensis</name>
    <dbReference type="NCBI Taxonomy" id="84724"/>
    <lineage>
        <taxon>Bacteria</taxon>
        <taxon>Bacillati</taxon>
        <taxon>Actinomycetota</taxon>
        <taxon>Actinomycetes</taxon>
        <taxon>Pseudonocardiales</taxon>
        <taxon>Pseudonocardiaceae</taxon>
        <taxon>Lentzea</taxon>
    </lineage>
</organism>
<dbReference type="SUPFAM" id="SSF48452">
    <property type="entry name" value="TPR-like"/>
    <property type="match status" value="1"/>
</dbReference>
<dbReference type="PANTHER" id="PTHR47691">
    <property type="entry name" value="REGULATOR-RELATED"/>
    <property type="match status" value="1"/>
</dbReference>
<protein>
    <submittedName>
        <fullName evidence="1">Tetratricopeptide repeat-containing protein</fullName>
    </submittedName>
</protein>
<dbReference type="PANTHER" id="PTHR47691:SF3">
    <property type="entry name" value="HTH-TYPE TRANSCRIPTIONAL REGULATOR RV0890C-RELATED"/>
    <property type="match status" value="1"/>
</dbReference>
<reference evidence="2" key="1">
    <citation type="submission" date="2016-10" db="EMBL/GenBank/DDBJ databases">
        <authorList>
            <person name="Varghese N."/>
            <person name="Submissions S."/>
        </authorList>
    </citation>
    <scope>NUCLEOTIDE SEQUENCE [LARGE SCALE GENOMIC DNA]</scope>
    <source>
        <strain evidence="2">DSM 44232</strain>
    </source>
</reference>
<name>A0A1I6DZF6_9PSEU</name>
<dbReference type="PRINTS" id="PR00364">
    <property type="entry name" value="DISEASERSIST"/>
</dbReference>
<dbReference type="STRING" id="84724.SAMN04488564_103475"/>
<dbReference type="Gene3D" id="1.25.40.10">
    <property type="entry name" value="Tetratricopeptide repeat domain"/>
    <property type="match status" value="1"/>
</dbReference>
<dbReference type="Gene3D" id="3.40.50.300">
    <property type="entry name" value="P-loop containing nucleotide triphosphate hydrolases"/>
    <property type="match status" value="1"/>
</dbReference>
<dbReference type="Proteomes" id="UP000198583">
    <property type="component" value="Unassembled WGS sequence"/>
</dbReference>
<dbReference type="Pfam" id="PF13424">
    <property type="entry name" value="TPR_12"/>
    <property type="match status" value="2"/>
</dbReference>
<evidence type="ECO:0000313" key="1">
    <source>
        <dbReference type="EMBL" id="SFR10805.1"/>
    </source>
</evidence>
<proteinExistence type="predicted"/>
<dbReference type="InterPro" id="IPR011990">
    <property type="entry name" value="TPR-like_helical_dom_sf"/>
</dbReference>
<dbReference type="InterPro" id="IPR019734">
    <property type="entry name" value="TPR_rpt"/>
</dbReference>
<dbReference type="SMART" id="SM00028">
    <property type="entry name" value="TPR"/>
    <property type="match status" value="4"/>
</dbReference>
<evidence type="ECO:0000313" key="2">
    <source>
        <dbReference type="Proteomes" id="UP000198583"/>
    </source>
</evidence>
<keyword evidence="2" id="KW-1185">Reference proteome</keyword>
<dbReference type="EMBL" id="FOYL01000003">
    <property type="protein sequence ID" value="SFR10805.1"/>
    <property type="molecule type" value="Genomic_DNA"/>
</dbReference>
<accession>A0A1I6DZF6</accession>
<dbReference type="InterPro" id="IPR027417">
    <property type="entry name" value="P-loop_NTPase"/>
</dbReference>
<dbReference type="OrthoDB" id="581105at2"/>
<dbReference type="GO" id="GO:0043531">
    <property type="term" value="F:ADP binding"/>
    <property type="evidence" value="ECO:0007669"/>
    <property type="project" value="InterPro"/>
</dbReference>
<dbReference type="AlphaFoldDB" id="A0A1I6DZF6"/>
<sequence length="697" mass="76021">MSGDSTRNVVRGDAGTVIQAGSVHLHAESAWTTPRQLPPDVAHFTGRTPELDALDAQTSGGTRPVIISAIAGVAGVGKTALAVHWAHSRRDRFPDGQLYVNLRGFSPESPLTPTVVLTGFLAALGVSGAAVPQDTDAMTGLYRSLLADRHMLVLLDNAATAEQVRALLPGSPACLVLVTSRNRLAGLTSRDGAHRIVLRELPPRDALALARDVIGPVRADAEPDATNDLVQRCAGLPLALRIAAEQVADRPHRSIAALATNLADRRLDTLTTQDDTSATIRSIFAWSYLALPASAARLFRLLSLHPGQTISTQAASAMTGMPVRPLLDTLTSGHLLTEVGPDRFQFHDLVRDFAAETTHACDTAADRAKSVQLLLTWYLRTADVARLTIYPHHGRPRLEHDQLQNVEPETFDSRSAAVEWYRQEHVNLQSALHHASQHGHALIAALLPICMATHYIRHGHWAADAEACAVGLENARRLGDEQVELVSLSAFVDALLRANRLDEAILHAERMRDIAQRLGNRRQVAGSYHVIGLALEQLEDLDNAAGCFRQALPLYRELRVQRGEAIMLGELGRICHRQGRFDDARAHLVQSLDICRSSGNSWNEALFLRHLAQLEADLGELGQAVEHFMSAARTYNECEDDYQTARTLQLLGDTLDGQGLTDRAIPAWNEALTIYESIHAPEAQALRSVISGRRRAP</sequence>